<name>A0A1L9S978_9EURO</name>
<evidence type="ECO:0000256" key="1">
    <source>
        <dbReference type="SAM" id="MobiDB-lite"/>
    </source>
</evidence>
<feature type="region of interest" description="Disordered" evidence="1">
    <location>
        <begin position="93"/>
        <end position="120"/>
    </location>
</feature>
<keyword evidence="3" id="KW-1185">Reference proteome</keyword>
<evidence type="ECO:0000313" key="2">
    <source>
        <dbReference type="EMBL" id="OJJ43732.1"/>
    </source>
</evidence>
<sequence>MGTTSVRRNLFQHSLNRRAAPAAPSHIPAHDGSNGVHPFSHHTSRSTTDGSNFSSLGSGPVDNGEIVARDKNGAYKLDIPFFQPLLPSRDGEEMEGVERGAPSVGADSTRVDSTGEAEMNVRDKEKIEARLVELMCRNRNRQMSSEPAEILNLIQQSLRDKAAALDDDNWMYEAEHESRI</sequence>
<gene>
    <name evidence="2" type="ORF">ASPZODRAFT_135750</name>
</gene>
<dbReference type="Proteomes" id="UP000184188">
    <property type="component" value="Unassembled WGS sequence"/>
</dbReference>
<organism evidence="2 3">
    <name type="scientific">Penicilliopsis zonata CBS 506.65</name>
    <dbReference type="NCBI Taxonomy" id="1073090"/>
    <lineage>
        <taxon>Eukaryota</taxon>
        <taxon>Fungi</taxon>
        <taxon>Dikarya</taxon>
        <taxon>Ascomycota</taxon>
        <taxon>Pezizomycotina</taxon>
        <taxon>Eurotiomycetes</taxon>
        <taxon>Eurotiomycetidae</taxon>
        <taxon>Eurotiales</taxon>
        <taxon>Aspergillaceae</taxon>
        <taxon>Penicilliopsis</taxon>
    </lineage>
</organism>
<dbReference type="VEuPathDB" id="FungiDB:ASPZODRAFT_135750"/>
<evidence type="ECO:0000313" key="3">
    <source>
        <dbReference type="Proteomes" id="UP000184188"/>
    </source>
</evidence>
<dbReference type="EMBL" id="KV878350">
    <property type="protein sequence ID" value="OJJ43732.1"/>
    <property type="molecule type" value="Genomic_DNA"/>
</dbReference>
<dbReference type="GeneID" id="34610352"/>
<reference evidence="3" key="1">
    <citation type="journal article" date="2017" name="Genome Biol.">
        <title>Comparative genomics reveals high biological diversity and specific adaptations in the industrially and medically important fungal genus Aspergillus.</title>
        <authorList>
            <person name="de Vries R.P."/>
            <person name="Riley R."/>
            <person name="Wiebenga A."/>
            <person name="Aguilar-Osorio G."/>
            <person name="Amillis S."/>
            <person name="Uchima C.A."/>
            <person name="Anderluh G."/>
            <person name="Asadollahi M."/>
            <person name="Askin M."/>
            <person name="Barry K."/>
            <person name="Battaglia E."/>
            <person name="Bayram O."/>
            <person name="Benocci T."/>
            <person name="Braus-Stromeyer S.A."/>
            <person name="Caldana C."/>
            <person name="Canovas D."/>
            <person name="Cerqueira G.C."/>
            <person name="Chen F."/>
            <person name="Chen W."/>
            <person name="Choi C."/>
            <person name="Clum A."/>
            <person name="Dos Santos R.A."/>
            <person name="Damasio A.R."/>
            <person name="Diallinas G."/>
            <person name="Emri T."/>
            <person name="Fekete E."/>
            <person name="Flipphi M."/>
            <person name="Freyberg S."/>
            <person name="Gallo A."/>
            <person name="Gournas C."/>
            <person name="Habgood R."/>
            <person name="Hainaut M."/>
            <person name="Harispe M.L."/>
            <person name="Henrissat B."/>
            <person name="Hilden K.S."/>
            <person name="Hope R."/>
            <person name="Hossain A."/>
            <person name="Karabika E."/>
            <person name="Karaffa L."/>
            <person name="Karanyi Z."/>
            <person name="Krasevec N."/>
            <person name="Kuo A."/>
            <person name="Kusch H."/>
            <person name="LaButti K."/>
            <person name="Lagendijk E.L."/>
            <person name="Lapidus A."/>
            <person name="Levasseur A."/>
            <person name="Lindquist E."/>
            <person name="Lipzen A."/>
            <person name="Logrieco A.F."/>
            <person name="MacCabe A."/>
            <person name="Maekelae M.R."/>
            <person name="Malavazi I."/>
            <person name="Melin P."/>
            <person name="Meyer V."/>
            <person name="Mielnichuk N."/>
            <person name="Miskei M."/>
            <person name="Molnar A.P."/>
            <person name="Mule G."/>
            <person name="Ngan C.Y."/>
            <person name="Orejas M."/>
            <person name="Orosz E."/>
            <person name="Ouedraogo J.P."/>
            <person name="Overkamp K.M."/>
            <person name="Park H.-S."/>
            <person name="Perrone G."/>
            <person name="Piumi F."/>
            <person name="Punt P.J."/>
            <person name="Ram A.F."/>
            <person name="Ramon A."/>
            <person name="Rauscher S."/>
            <person name="Record E."/>
            <person name="Riano-Pachon D.M."/>
            <person name="Robert V."/>
            <person name="Roehrig J."/>
            <person name="Ruller R."/>
            <person name="Salamov A."/>
            <person name="Salih N.S."/>
            <person name="Samson R.A."/>
            <person name="Sandor E."/>
            <person name="Sanguinetti M."/>
            <person name="Schuetze T."/>
            <person name="Sepcic K."/>
            <person name="Shelest E."/>
            <person name="Sherlock G."/>
            <person name="Sophianopoulou V."/>
            <person name="Squina F.M."/>
            <person name="Sun H."/>
            <person name="Susca A."/>
            <person name="Todd R.B."/>
            <person name="Tsang A."/>
            <person name="Unkles S.E."/>
            <person name="van de Wiele N."/>
            <person name="van Rossen-Uffink D."/>
            <person name="Oliveira J.V."/>
            <person name="Vesth T.C."/>
            <person name="Visser J."/>
            <person name="Yu J.-H."/>
            <person name="Zhou M."/>
            <person name="Andersen M.R."/>
            <person name="Archer D.B."/>
            <person name="Baker S.E."/>
            <person name="Benoit I."/>
            <person name="Brakhage A.A."/>
            <person name="Braus G.H."/>
            <person name="Fischer R."/>
            <person name="Frisvad J.C."/>
            <person name="Goldman G.H."/>
            <person name="Houbraken J."/>
            <person name="Oakley B."/>
            <person name="Pocsi I."/>
            <person name="Scazzocchio C."/>
            <person name="Seiboth B."/>
            <person name="vanKuyk P.A."/>
            <person name="Wortman J."/>
            <person name="Dyer P.S."/>
            <person name="Grigoriev I.V."/>
        </authorList>
    </citation>
    <scope>NUCLEOTIDE SEQUENCE [LARGE SCALE GENOMIC DNA]</scope>
    <source>
        <strain evidence="3">CBS 506.65</strain>
    </source>
</reference>
<proteinExistence type="predicted"/>
<feature type="compositionally biased region" description="Polar residues" evidence="1">
    <location>
        <begin position="45"/>
        <end position="57"/>
    </location>
</feature>
<dbReference type="OrthoDB" id="4188844at2759"/>
<accession>A0A1L9S978</accession>
<dbReference type="AlphaFoldDB" id="A0A1L9S978"/>
<dbReference type="RefSeq" id="XP_022578242.1">
    <property type="nucleotide sequence ID" value="XM_022723887.1"/>
</dbReference>
<feature type="region of interest" description="Disordered" evidence="1">
    <location>
        <begin position="18"/>
        <end position="61"/>
    </location>
</feature>
<protein>
    <submittedName>
        <fullName evidence="2">Uncharacterized protein</fullName>
    </submittedName>
</protein>
<dbReference type="STRING" id="1073090.A0A1L9S978"/>